<organism evidence="1 2">
    <name type="scientific">Actomonas aquatica</name>
    <dbReference type="NCBI Taxonomy" id="2866162"/>
    <lineage>
        <taxon>Bacteria</taxon>
        <taxon>Pseudomonadati</taxon>
        <taxon>Verrucomicrobiota</taxon>
        <taxon>Opitutia</taxon>
        <taxon>Opitutales</taxon>
        <taxon>Opitutaceae</taxon>
        <taxon>Actomonas</taxon>
    </lineage>
</organism>
<sequence>MVNSILHHLSRCLRILVMLPLGVVGLRAAEEPSTAEILQEIRALRARLGALEALVEQRVADDGAAPVASDVPSLAPVAATPRPVAPAQPAAAMPAPMVRAPAAPRVALYGYVKADAFYETRDTYVDALPFWACADDATHNNGDGEFGLTAKESRFGAKIDGGDVLGGHLRGQFEFDFYGDLGLSGHHAYTPRTRHALVEWKGGDWSVLAGQTWETYLVTFPQTVNFTAYNFQGQLGLRRSQVRVTRRMELGDERRVTAKFALAEPLGGVHGADLDGDHQDDAADADMPVLEYNLEYQSPALRAAVAGFYGREHLGPIGGFGARDFDAWAVIAGGEIPLGASFTLRGSVWTGTNLDSAWGGIGQGINLGRSETIDATGGWAQLGWAVAPDVSLNFGYSWDNPDDNALNAGQRTLNESLLVNGFWNVGSNLTLGLELMQLRTGYKGAATATAERVQSMVKFGF</sequence>
<keyword evidence="2" id="KW-1185">Reference proteome</keyword>
<dbReference type="Proteomes" id="UP000738431">
    <property type="component" value="Chromosome"/>
</dbReference>
<gene>
    <name evidence="1" type="ORF">K1X11_019070</name>
</gene>
<dbReference type="EMBL" id="CP139781">
    <property type="protein sequence ID" value="WRQ86920.1"/>
    <property type="molecule type" value="Genomic_DNA"/>
</dbReference>
<dbReference type="SUPFAM" id="SSF56935">
    <property type="entry name" value="Porins"/>
    <property type="match status" value="1"/>
</dbReference>
<proteinExistence type="predicted"/>
<accession>A0ABZ1C5I7</accession>
<dbReference type="RefSeq" id="WP_221030755.1">
    <property type="nucleotide sequence ID" value="NZ_CP139781.1"/>
</dbReference>
<evidence type="ECO:0008006" key="3">
    <source>
        <dbReference type="Google" id="ProtNLM"/>
    </source>
</evidence>
<reference evidence="1 2" key="1">
    <citation type="submission" date="2021-08" db="EMBL/GenBank/DDBJ databases">
        <authorList>
            <person name="Zhang D."/>
            <person name="Zhang A."/>
            <person name="Wang L."/>
        </authorList>
    </citation>
    <scope>NUCLEOTIDE SEQUENCE [LARGE SCALE GENOMIC DNA]</scope>
    <source>
        <strain evidence="1 2">WL0086</strain>
    </source>
</reference>
<reference evidence="1 2" key="2">
    <citation type="submission" date="2023-12" db="EMBL/GenBank/DDBJ databases">
        <title>Description of an unclassified Opitutus bacterium of Verrucomicrobiota.</title>
        <authorList>
            <person name="Zhang D.-F."/>
        </authorList>
    </citation>
    <scope>NUCLEOTIDE SEQUENCE [LARGE SCALE GENOMIC DNA]</scope>
    <source>
        <strain evidence="1 2">WL0086</strain>
    </source>
</reference>
<evidence type="ECO:0000313" key="1">
    <source>
        <dbReference type="EMBL" id="WRQ86920.1"/>
    </source>
</evidence>
<protein>
    <recommendedName>
        <fullName evidence="3">Porin</fullName>
    </recommendedName>
</protein>
<evidence type="ECO:0000313" key="2">
    <source>
        <dbReference type="Proteomes" id="UP000738431"/>
    </source>
</evidence>
<name>A0ABZ1C5I7_9BACT</name>